<organism evidence="2 3">
    <name type="scientific">Actinoplanes auranticolor</name>
    <dbReference type="NCBI Taxonomy" id="47988"/>
    <lineage>
        <taxon>Bacteria</taxon>
        <taxon>Bacillati</taxon>
        <taxon>Actinomycetota</taxon>
        <taxon>Actinomycetes</taxon>
        <taxon>Micromonosporales</taxon>
        <taxon>Micromonosporaceae</taxon>
        <taxon>Actinoplanes</taxon>
    </lineage>
</organism>
<dbReference type="Proteomes" id="UP000681340">
    <property type="component" value="Unassembled WGS sequence"/>
</dbReference>
<gene>
    <name evidence="2" type="ORF">Aau02nite_74430</name>
</gene>
<feature type="domain" description="DUF6879" evidence="1">
    <location>
        <begin position="193"/>
        <end position="309"/>
    </location>
</feature>
<protein>
    <recommendedName>
        <fullName evidence="1">DUF6879 domain-containing protein</fullName>
    </recommendedName>
</protein>
<dbReference type="Pfam" id="PF21806">
    <property type="entry name" value="DUF6879"/>
    <property type="match status" value="1"/>
</dbReference>
<evidence type="ECO:0000259" key="1">
    <source>
        <dbReference type="Pfam" id="PF21806"/>
    </source>
</evidence>
<name>A0A919VVY7_9ACTN</name>
<sequence>MTALVGQSSEHSSVTRKALLTVGLGGATFLITNALNQPQHVQITLSILIGGIALILRFLVDFENRLAAVEKLEKDGMAEMRAMVGSAFSEISEATELFGLIEASALQTDLVTQLVRNSTQISPSSPPIVYHFVQNKIKETSDFLKQLAEGGTVTYYGEDRDWLLGLTRNATVSIDAISMAAVDHDLWQSEIGQRYLDAQRRAAGNGKRVRRIFVLDSPAMADDPAIRRACEEQREMHIDVRLLDRAMVPPPLRVQVRDLIVFDDTLAYETNPTTTADPRHAQIAETRLVLTESRVKECAQLFRELWDVSRGPGGEPPAYPNA</sequence>
<evidence type="ECO:0000313" key="2">
    <source>
        <dbReference type="EMBL" id="GIM77140.1"/>
    </source>
</evidence>
<proteinExistence type="predicted"/>
<dbReference type="EMBL" id="BOQL01000066">
    <property type="protein sequence ID" value="GIM77140.1"/>
    <property type="molecule type" value="Genomic_DNA"/>
</dbReference>
<comment type="caution">
    <text evidence="2">The sequence shown here is derived from an EMBL/GenBank/DDBJ whole genome shotgun (WGS) entry which is preliminary data.</text>
</comment>
<accession>A0A919VVY7</accession>
<dbReference type="RefSeq" id="WP_212993277.1">
    <property type="nucleotide sequence ID" value="NZ_BAABEA010000047.1"/>
</dbReference>
<reference evidence="2" key="1">
    <citation type="submission" date="2021-03" db="EMBL/GenBank/DDBJ databases">
        <title>Whole genome shotgun sequence of Actinoplanes auranticolor NBRC 12245.</title>
        <authorList>
            <person name="Komaki H."/>
            <person name="Tamura T."/>
        </authorList>
    </citation>
    <scope>NUCLEOTIDE SEQUENCE</scope>
    <source>
        <strain evidence="2">NBRC 12245</strain>
    </source>
</reference>
<evidence type="ECO:0000313" key="3">
    <source>
        <dbReference type="Proteomes" id="UP000681340"/>
    </source>
</evidence>
<dbReference type="InterPro" id="IPR049244">
    <property type="entry name" value="DUF6879"/>
</dbReference>
<keyword evidence="3" id="KW-1185">Reference proteome</keyword>
<dbReference type="AlphaFoldDB" id="A0A919VVY7"/>